<dbReference type="AlphaFoldDB" id="A0A174GFK2"/>
<gene>
    <name evidence="1" type="ORF">ERS852411_01807</name>
</gene>
<name>A0A174GFK2_FLAPL</name>
<proteinExistence type="predicted"/>
<evidence type="ECO:0000313" key="2">
    <source>
        <dbReference type="Proteomes" id="UP000095746"/>
    </source>
</evidence>
<organism evidence="1 2">
    <name type="scientific">Flavonifractor plautii</name>
    <name type="common">Fusobacterium plautii</name>
    <dbReference type="NCBI Taxonomy" id="292800"/>
    <lineage>
        <taxon>Bacteria</taxon>
        <taxon>Bacillati</taxon>
        <taxon>Bacillota</taxon>
        <taxon>Clostridia</taxon>
        <taxon>Eubacteriales</taxon>
        <taxon>Oscillospiraceae</taxon>
        <taxon>Flavonifractor</taxon>
    </lineage>
</organism>
<dbReference type="EMBL" id="CYZT01000121">
    <property type="protein sequence ID" value="CUO59225.1"/>
    <property type="molecule type" value="Genomic_DNA"/>
</dbReference>
<reference evidence="1 2" key="1">
    <citation type="submission" date="2015-09" db="EMBL/GenBank/DDBJ databases">
        <authorList>
            <consortium name="Pathogen Informatics"/>
        </authorList>
    </citation>
    <scope>NUCLEOTIDE SEQUENCE [LARGE SCALE GENOMIC DNA]</scope>
    <source>
        <strain evidence="1 2">2789STDY5608854</strain>
    </source>
</reference>
<protein>
    <submittedName>
        <fullName evidence="1">Uncharacterized protein</fullName>
    </submittedName>
</protein>
<evidence type="ECO:0000313" key="1">
    <source>
        <dbReference type="EMBL" id="CUO59225.1"/>
    </source>
</evidence>
<dbReference type="Proteomes" id="UP000095746">
    <property type="component" value="Unassembled WGS sequence"/>
</dbReference>
<sequence length="536" mass="53838">MTATRAVLVWLLVHDPLTWRMARGVGVGPVVGIAAAGTGEGGKAHGRAGGRGHVLLIVMAQGVFNHSAALGTELGGGAGGSVAGNMARSRVSFQAGRAAAGTGIFHDALAGAGGVGNKRPLVPAMAQWLRVVRHEGGTAASAGVDGLAPGLTVCRDGLGGIVVGQRRGKVGDVPVPADYALVQGIAGTGAGGREHLRLILMLRLRDGALLDVTTPLTDVHGLARRLAGGLPDHYALIGVAQGILVVGLDHLAALGTHQAVIAQGHTAGGHSIMADKVMLTVLIAATPITIRVLAVAVRVPAATAAGAVRRGGQVDIGHAVLHHIGVRIGVGDLVVDSVVARLGVVGGGGQGAGVGAVPVADGGGHARLGEIGDGNSVGRAVRHAVVVRHNRFGGGVGCFGIAAVGAGIHFHKPLVGQLRPDAGLHVVTLQRGVLCVVGAVTEAAILAARGDNTVVLPVYLLNLDALRQVLKEVGGTVKKPINIFVIGITVCSHIGIDSSTRLANCLCPMITCKIGIHSRGPVIQAAMLFSVQHCPI</sequence>
<accession>A0A174GFK2</accession>